<gene>
    <name evidence="10" type="ORF">IQ230_22570</name>
</gene>
<dbReference type="Pfam" id="PF25539">
    <property type="entry name" value="Bestrophin_2"/>
    <property type="match status" value="1"/>
</dbReference>
<dbReference type="PANTHER" id="PTHR33281">
    <property type="entry name" value="UPF0187 PROTEIN YNEE"/>
    <property type="match status" value="1"/>
</dbReference>
<keyword evidence="4 9" id="KW-0812">Transmembrane</keyword>
<reference evidence="10 11" key="1">
    <citation type="submission" date="2020-10" db="EMBL/GenBank/DDBJ databases">
        <authorList>
            <person name="Castelo-Branco R."/>
            <person name="Eusebio N."/>
            <person name="Adriana R."/>
            <person name="Vieira A."/>
            <person name="Brugerolle De Fraissinette N."/>
            <person name="Rezende De Castro R."/>
            <person name="Schneider M.P."/>
            <person name="Vasconcelos V."/>
            <person name="Leao P.N."/>
        </authorList>
    </citation>
    <scope>NUCLEOTIDE SEQUENCE [LARGE SCALE GENOMIC DNA]</scope>
    <source>
        <strain evidence="10 11">LEGE 06123</strain>
    </source>
</reference>
<evidence type="ECO:0000256" key="8">
    <source>
        <dbReference type="ARBA" id="ARBA00034708"/>
    </source>
</evidence>
<keyword evidence="11" id="KW-1185">Reference proteome</keyword>
<dbReference type="RefSeq" id="WP_193934479.1">
    <property type="nucleotide sequence ID" value="NZ_CAWPMZ010000121.1"/>
</dbReference>
<evidence type="ECO:0000256" key="5">
    <source>
        <dbReference type="ARBA" id="ARBA00022989"/>
    </source>
</evidence>
<feature type="transmembrane region" description="Helical" evidence="9">
    <location>
        <begin position="74"/>
        <end position="99"/>
    </location>
</feature>
<evidence type="ECO:0008006" key="12">
    <source>
        <dbReference type="Google" id="ProtNLM"/>
    </source>
</evidence>
<keyword evidence="5 9" id="KW-1133">Transmembrane helix</keyword>
<dbReference type="EMBL" id="JADEWN010000076">
    <property type="protein sequence ID" value="MBE9193084.1"/>
    <property type="molecule type" value="Genomic_DNA"/>
</dbReference>
<dbReference type="Proteomes" id="UP000651156">
    <property type="component" value="Unassembled WGS sequence"/>
</dbReference>
<comment type="caution">
    <text evidence="10">The sequence shown here is derived from an EMBL/GenBank/DDBJ whole genome shotgun (WGS) entry which is preliminary data.</text>
</comment>
<evidence type="ECO:0000313" key="11">
    <source>
        <dbReference type="Proteomes" id="UP000651156"/>
    </source>
</evidence>
<keyword evidence="3" id="KW-1003">Cell membrane</keyword>
<keyword evidence="7 9" id="KW-0472">Membrane</keyword>
<evidence type="ECO:0000256" key="2">
    <source>
        <dbReference type="ARBA" id="ARBA00022448"/>
    </source>
</evidence>
<protein>
    <recommendedName>
        <fullName evidence="12">Bestrophin</fullName>
    </recommendedName>
</protein>
<organism evidence="10 11">
    <name type="scientific">Gloeocapsopsis crepidinum LEGE 06123</name>
    <dbReference type="NCBI Taxonomy" id="588587"/>
    <lineage>
        <taxon>Bacteria</taxon>
        <taxon>Bacillati</taxon>
        <taxon>Cyanobacteriota</taxon>
        <taxon>Cyanophyceae</taxon>
        <taxon>Oscillatoriophycideae</taxon>
        <taxon>Chroococcales</taxon>
        <taxon>Chroococcaceae</taxon>
        <taxon>Gloeocapsopsis</taxon>
    </lineage>
</organism>
<comment type="subcellular location">
    <subcellularLocation>
        <location evidence="1">Cell membrane</location>
        <topology evidence="1">Multi-pass membrane protein</topology>
    </subcellularLocation>
</comment>
<evidence type="ECO:0000256" key="3">
    <source>
        <dbReference type="ARBA" id="ARBA00022475"/>
    </source>
</evidence>
<evidence type="ECO:0000256" key="4">
    <source>
        <dbReference type="ARBA" id="ARBA00022692"/>
    </source>
</evidence>
<proteinExistence type="inferred from homology"/>
<evidence type="ECO:0000256" key="1">
    <source>
        <dbReference type="ARBA" id="ARBA00004651"/>
    </source>
</evidence>
<evidence type="ECO:0000256" key="6">
    <source>
        <dbReference type="ARBA" id="ARBA00023065"/>
    </source>
</evidence>
<comment type="similarity">
    <text evidence="8">Belongs to the anion channel-forming bestrophin (TC 1.A.46) family.</text>
</comment>
<evidence type="ECO:0000256" key="7">
    <source>
        <dbReference type="ARBA" id="ARBA00023136"/>
    </source>
</evidence>
<feature type="transmembrane region" description="Helical" evidence="9">
    <location>
        <begin position="266"/>
        <end position="285"/>
    </location>
</feature>
<dbReference type="PANTHER" id="PTHR33281:SF19">
    <property type="entry name" value="VOLTAGE-DEPENDENT ANION CHANNEL-FORMING PROTEIN YNEE"/>
    <property type="match status" value="1"/>
</dbReference>
<feature type="transmembrane region" description="Helical" evidence="9">
    <location>
        <begin position="105"/>
        <end position="123"/>
    </location>
</feature>
<sequence length="361" mass="41816">MVFPINKKVRSRRHAWQQKGAPQRKSAKFRFQNSLHHKNVSSRSFKEKFRIYTGEQLNWYQVIIRLASSVIPGILPWVLLCGGYGFLIALINHFGYLSVFRDNKVVPNVVLILNIVLSLLLVFRTNTAHERFWEGRKLWGAMVNTVRNLARGIWIVVEEREPGDREDKAAALRLVVAFSVAMKLHLRRDPVNPELVPLMTPLQYHKLEVINHPPLEIAFWIGDYLQHQYERQFVNVFQLTALHELLDDMVDILGGCERILKTPVPLIYTIVLKTLLILYFLLLPIEIVAGLTWWTSPILAFISFILLGIDEIGAEIEEPFGHDPNDLPLDFICNTMLRNVDDLITLSPIRRQTYEKLRRVA</sequence>
<dbReference type="InterPro" id="IPR044669">
    <property type="entry name" value="YneE/VCCN1/2-like"/>
</dbReference>
<feature type="transmembrane region" description="Helical" evidence="9">
    <location>
        <begin position="291"/>
        <end position="309"/>
    </location>
</feature>
<evidence type="ECO:0000313" key="10">
    <source>
        <dbReference type="EMBL" id="MBE9193084.1"/>
    </source>
</evidence>
<keyword evidence="2" id="KW-0813">Transport</keyword>
<keyword evidence="6" id="KW-0406">Ion transport</keyword>
<evidence type="ECO:0000256" key="9">
    <source>
        <dbReference type="SAM" id="Phobius"/>
    </source>
</evidence>
<accession>A0ABR9UXP4</accession>
<name>A0ABR9UXP4_9CHRO</name>